<dbReference type="Proteomes" id="UP000765509">
    <property type="component" value="Unassembled WGS sequence"/>
</dbReference>
<dbReference type="SUPFAM" id="SSF56672">
    <property type="entry name" value="DNA/RNA polymerases"/>
    <property type="match status" value="1"/>
</dbReference>
<evidence type="ECO:0008006" key="3">
    <source>
        <dbReference type="Google" id="ProtNLM"/>
    </source>
</evidence>
<dbReference type="InterPro" id="IPR043502">
    <property type="entry name" value="DNA/RNA_pol_sf"/>
</dbReference>
<proteinExistence type="predicted"/>
<dbReference type="Gene3D" id="3.30.70.270">
    <property type="match status" value="1"/>
</dbReference>
<gene>
    <name evidence="1" type="ORF">O181_057862</name>
</gene>
<dbReference type="OrthoDB" id="427924at2759"/>
<comment type="caution">
    <text evidence="1">The sequence shown here is derived from an EMBL/GenBank/DDBJ whole genome shotgun (WGS) entry which is preliminary data.</text>
</comment>
<accession>A0A9Q3EIL1</accession>
<dbReference type="EMBL" id="AVOT02026439">
    <property type="protein sequence ID" value="MBW0518147.1"/>
    <property type="molecule type" value="Genomic_DNA"/>
</dbReference>
<organism evidence="1 2">
    <name type="scientific">Austropuccinia psidii MF-1</name>
    <dbReference type="NCBI Taxonomy" id="1389203"/>
    <lineage>
        <taxon>Eukaryota</taxon>
        <taxon>Fungi</taxon>
        <taxon>Dikarya</taxon>
        <taxon>Basidiomycota</taxon>
        <taxon>Pucciniomycotina</taxon>
        <taxon>Pucciniomycetes</taxon>
        <taxon>Pucciniales</taxon>
        <taxon>Sphaerophragmiaceae</taxon>
        <taxon>Austropuccinia</taxon>
    </lineage>
</organism>
<sequence>MYRLSRVLTKNQSVNMKISLKKWHFEFEELKALGHVVSGLSLGIAKNKVAAVFMKPMPQNKKEIRSFLGFLGYYRQHIKDFASIARPLYKLRDKDTVDKMTVDHCSTLTDARL</sequence>
<dbReference type="PANTHER" id="PTHR33064">
    <property type="entry name" value="POL PROTEIN"/>
    <property type="match status" value="1"/>
</dbReference>
<keyword evidence="2" id="KW-1185">Reference proteome</keyword>
<dbReference type="AlphaFoldDB" id="A0A9Q3EIL1"/>
<evidence type="ECO:0000313" key="1">
    <source>
        <dbReference type="EMBL" id="MBW0518147.1"/>
    </source>
</evidence>
<protein>
    <recommendedName>
        <fullName evidence="3">Mitochondrial protein</fullName>
    </recommendedName>
</protein>
<reference evidence="1" key="1">
    <citation type="submission" date="2021-03" db="EMBL/GenBank/DDBJ databases">
        <title>Draft genome sequence of rust myrtle Austropuccinia psidii MF-1, a brazilian biotype.</title>
        <authorList>
            <person name="Quecine M.C."/>
            <person name="Pachon D.M.R."/>
            <person name="Bonatelli M.L."/>
            <person name="Correr F.H."/>
            <person name="Franceschini L.M."/>
            <person name="Leite T.F."/>
            <person name="Margarido G.R.A."/>
            <person name="Almeida C.A."/>
            <person name="Ferrarezi J.A."/>
            <person name="Labate C.A."/>
        </authorList>
    </citation>
    <scope>NUCLEOTIDE SEQUENCE</scope>
    <source>
        <strain evidence="1">MF-1</strain>
    </source>
</reference>
<name>A0A9Q3EIL1_9BASI</name>
<dbReference type="InterPro" id="IPR051320">
    <property type="entry name" value="Viral_Replic_Matur_Polypro"/>
</dbReference>
<evidence type="ECO:0000313" key="2">
    <source>
        <dbReference type="Proteomes" id="UP000765509"/>
    </source>
</evidence>
<dbReference type="InterPro" id="IPR043128">
    <property type="entry name" value="Rev_trsase/Diguanyl_cyclase"/>
</dbReference>
<dbReference type="PANTHER" id="PTHR33064:SF37">
    <property type="entry name" value="RIBONUCLEASE H"/>
    <property type="match status" value="1"/>
</dbReference>